<evidence type="ECO:0000313" key="1">
    <source>
        <dbReference type="EMBL" id="MBR0657231.1"/>
    </source>
</evidence>
<name>A0AAF1K7U2_9PROT</name>
<comment type="caution">
    <text evidence="1">The sequence shown here is derived from an EMBL/GenBank/DDBJ whole genome shotgun (WGS) entry which is preliminary data.</text>
</comment>
<protein>
    <submittedName>
        <fullName evidence="1">Uncharacterized protein</fullName>
    </submittedName>
</protein>
<proteinExistence type="predicted"/>
<dbReference type="Proteomes" id="UP001196068">
    <property type="component" value="Unassembled WGS sequence"/>
</dbReference>
<accession>A0AAF1K7U2</accession>
<organism evidence="1 2">
    <name type="scientific">Plastoroseomonas arctica</name>
    <dbReference type="NCBI Taxonomy" id="1509237"/>
    <lineage>
        <taxon>Bacteria</taxon>
        <taxon>Pseudomonadati</taxon>
        <taxon>Pseudomonadota</taxon>
        <taxon>Alphaproteobacteria</taxon>
        <taxon>Acetobacterales</taxon>
        <taxon>Acetobacteraceae</taxon>
        <taxon>Plastoroseomonas</taxon>
    </lineage>
</organism>
<keyword evidence="2" id="KW-1185">Reference proteome</keyword>
<dbReference type="RefSeq" id="WP_211876095.1">
    <property type="nucleotide sequence ID" value="NZ_JAAEDH010000028.1"/>
</dbReference>
<reference evidence="1" key="1">
    <citation type="submission" date="2020-01" db="EMBL/GenBank/DDBJ databases">
        <authorList>
            <person name="Rat A."/>
        </authorList>
    </citation>
    <scope>NUCLEOTIDE SEQUENCE</scope>
    <source>
        <strain evidence="1">LMG 28251</strain>
    </source>
</reference>
<gene>
    <name evidence="1" type="ORF">GXW79_19300</name>
</gene>
<reference evidence="1" key="2">
    <citation type="journal article" date="2021" name="Syst. Appl. Microbiol.">
        <title>Roseomonas hellenica sp. nov., isolated from roots of wild-growing Alkanna tinctoria.</title>
        <authorList>
            <person name="Rat A."/>
            <person name="Naranjo H.D."/>
            <person name="Lebbe L."/>
            <person name="Cnockaert M."/>
            <person name="Krigas N."/>
            <person name="Grigoriadou K."/>
            <person name="Maloupa E."/>
            <person name="Willems A."/>
        </authorList>
    </citation>
    <scope>NUCLEOTIDE SEQUENCE</scope>
    <source>
        <strain evidence="1">LMG 28251</strain>
    </source>
</reference>
<evidence type="ECO:0000313" key="2">
    <source>
        <dbReference type="Proteomes" id="UP001196068"/>
    </source>
</evidence>
<dbReference type="EMBL" id="JAAEDH010000028">
    <property type="protein sequence ID" value="MBR0657231.1"/>
    <property type="molecule type" value="Genomic_DNA"/>
</dbReference>
<sequence length="101" mass="10616">MHEQPDAADLLETARALLLAELLPALPASHAFAARMIANAMAIAARAARDATAWPAPPDAALIRAGAYDPGTPQHDEIAARLLAMARARCAVSNPRALRDD</sequence>
<dbReference type="AlphaFoldDB" id="A0AAF1K7U2"/>